<name>A0A0F9S944_9ZZZZ</name>
<sequence>MNLNQASKVLNKVLNKHVVLCPCHDDNCGDCKEMAEARLVIDNMLNSINNSREQDGNEMNLCKAFQVLNNNIPACPTTIECDRCVEINQAREVINDMLVSMRNMMKHVAPRDLEMESCREISLGLKERVYNTIGEYDNESND</sequence>
<organism evidence="1">
    <name type="scientific">marine sediment metagenome</name>
    <dbReference type="NCBI Taxonomy" id="412755"/>
    <lineage>
        <taxon>unclassified sequences</taxon>
        <taxon>metagenomes</taxon>
        <taxon>ecological metagenomes</taxon>
    </lineage>
</organism>
<gene>
    <name evidence="1" type="ORF">LCGC14_0548570</name>
</gene>
<proteinExistence type="predicted"/>
<protein>
    <submittedName>
        <fullName evidence="1">Uncharacterized protein</fullName>
    </submittedName>
</protein>
<reference evidence="1" key="1">
    <citation type="journal article" date="2015" name="Nature">
        <title>Complex archaea that bridge the gap between prokaryotes and eukaryotes.</title>
        <authorList>
            <person name="Spang A."/>
            <person name="Saw J.H."/>
            <person name="Jorgensen S.L."/>
            <person name="Zaremba-Niedzwiedzka K."/>
            <person name="Martijn J."/>
            <person name="Lind A.E."/>
            <person name="van Eijk R."/>
            <person name="Schleper C."/>
            <person name="Guy L."/>
            <person name="Ettema T.J."/>
        </authorList>
    </citation>
    <scope>NUCLEOTIDE SEQUENCE</scope>
</reference>
<dbReference type="AlphaFoldDB" id="A0A0F9S944"/>
<comment type="caution">
    <text evidence="1">The sequence shown here is derived from an EMBL/GenBank/DDBJ whole genome shotgun (WGS) entry which is preliminary data.</text>
</comment>
<evidence type="ECO:0000313" key="1">
    <source>
        <dbReference type="EMBL" id="KKN58762.1"/>
    </source>
</evidence>
<accession>A0A0F9S944</accession>
<dbReference type="EMBL" id="LAZR01000748">
    <property type="protein sequence ID" value="KKN58762.1"/>
    <property type="molecule type" value="Genomic_DNA"/>
</dbReference>